<reference evidence="2 3" key="1">
    <citation type="journal article" date="2019" name="Int. J. Syst. Evol. Microbiol.">
        <title>The Global Catalogue of Microorganisms (GCM) 10K type strain sequencing project: providing services to taxonomists for standard genome sequencing and annotation.</title>
        <authorList>
            <consortium name="The Broad Institute Genomics Platform"/>
            <consortium name="The Broad Institute Genome Sequencing Center for Infectious Disease"/>
            <person name="Wu L."/>
            <person name="Ma J."/>
        </authorList>
    </citation>
    <scope>NUCLEOTIDE SEQUENCE [LARGE SCALE GENOMIC DNA]</scope>
    <source>
        <strain evidence="2 3">CGMCC 1.12237</strain>
    </source>
</reference>
<proteinExistence type="predicted"/>
<comment type="caution">
    <text evidence="2">The sequence shown here is derived from an EMBL/GenBank/DDBJ whole genome shotgun (WGS) entry which is preliminary data.</text>
</comment>
<name>A0ABD5RCP0_9EURY</name>
<sequence length="59" mass="5873">MLDKLGTLGLVGIVVTLAGLGLVAYQAPLVAAGLFLVLAGIGLVTQSLVKNVMSAFGFA</sequence>
<accession>A0ABD5RCP0</accession>
<protein>
    <submittedName>
        <fullName evidence="2">Uncharacterized protein</fullName>
    </submittedName>
</protein>
<gene>
    <name evidence="2" type="ORF">ACFPJ5_12175</name>
</gene>
<keyword evidence="3" id="KW-1185">Reference proteome</keyword>
<dbReference type="InterPro" id="IPR055893">
    <property type="entry name" value="DUF7470"/>
</dbReference>
<evidence type="ECO:0000313" key="3">
    <source>
        <dbReference type="Proteomes" id="UP001596201"/>
    </source>
</evidence>
<keyword evidence="1" id="KW-0472">Membrane</keyword>
<dbReference type="EMBL" id="JBHSKX010000002">
    <property type="protein sequence ID" value="MFC5367691.1"/>
    <property type="molecule type" value="Genomic_DNA"/>
</dbReference>
<evidence type="ECO:0000313" key="2">
    <source>
        <dbReference type="EMBL" id="MFC5367691.1"/>
    </source>
</evidence>
<feature type="transmembrane region" description="Helical" evidence="1">
    <location>
        <begin position="31"/>
        <end position="49"/>
    </location>
</feature>
<dbReference type="Pfam" id="PF24282">
    <property type="entry name" value="DUF7470"/>
    <property type="match status" value="1"/>
</dbReference>
<feature type="transmembrane region" description="Helical" evidence="1">
    <location>
        <begin position="7"/>
        <end position="25"/>
    </location>
</feature>
<keyword evidence="1" id="KW-0812">Transmembrane</keyword>
<dbReference type="Proteomes" id="UP001596201">
    <property type="component" value="Unassembled WGS sequence"/>
</dbReference>
<dbReference type="RefSeq" id="WP_227229936.1">
    <property type="nucleotide sequence ID" value="NZ_JAJCVJ010000002.1"/>
</dbReference>
<evidence type="ECO:0000256" key="1">
    <source>
        <dbReference type="SAM" id="Phobius"/>
    </source>
</evidence>
<organism evidence="2 3">
    <name type="scientific">Salinirubrum litoreum</name>
    <dbReference type="NCBI Taxonomy" id="1126234"/>
    <lineage>
        <taxon>Archaea</taxon>
        <taxon>Methanobacteriati</taxon>
        <taxon>Methanobacteriota</taxon>
        <taxon>Stenosarchaea group</taxon>
        <taxon>Halobacteria</taxon>
        <taxon>Halobacteriales</taxon>
        <taxon>Haloferacaceae</taxon>
        <taxon>Salinirubrum</taxon>
    </lineage>
</organism>
<dbReference type="AlphaFoldDB" id="A0ABD5RCP0"/>
<keyword evidence="1" id="KW-1133">Transmembrane helix</keyword>